<evidence type="ECO:0000256" key="1">
    <source>
        <dbReference type="SAM" id="MobiDB-lite"/>
    </source>
</evidence>
<feature type="region of interest" description="Disordered" evidence="1">
    <location>
        <begin position="164"/>
        <end position="195"/>
    </location>
</feature>
<feature type="compositionally biased region" description="Polar residues" evidence="1">
    <location>
        <begin position="176"/>
        <end position="186"/>
    </location>
</feature>
<dbReference type="EMBL" id="KZ293655">
    <property type="protein sequence ID" value="PBK94065.1"/>
    <property type="molecule type" value="Genomic_DNA"/>
</dbReference>
<evidence type="ECO:0000313" key="3">
    <source>
        <dbReference type="Proteomes" id="UP000217790"/>
    </source>
</evidence>
<dbReference type="Proteomes" id="UP000217790">
    <property type="component" value="Unassembled WGS sequence"/>
</dbReference>
<evidence type="ECO:0000313" key="2">
    <source>
        <dbReference type="EMBL" id="PBK94065.1"/>
    </source>
</evidence>
<protein>
    <submittedName>
        <fullName evidence="2">Uncharacterized protein</fullName>
    </submittedName>
</protein>
<sequence length="195" mass="22010">MVVLRPYGVLSYVIQPVGEAILSLSTDPLHVGDYGWFLARTKSANAIEIAVSLPVIFSRRRRQCPGLYHRIRIENLDLGDLQVLPNANLLCKELIPYFQDNAFSVDINAPWQLLPTHMPRPKSRLEMFLRAHFHTPLRANLLGGDIREDYPWAATVKMMGQLGVRGEQRRRDAPSLGSTMADSTRASYMGGSHER</sequence>
<proteinExistence type="predicted"/>
<dbReference type="AlphaFoldDB" id="A0A2H3DFR0"/>
<dbReference type="OrthoDB" id="3263651at2759"/>
<accession>A0A2H3DFR0</accession>
<gene>
    <name evidence="2" type="ORF">ARMGADRAFT_1062813</name>
</gene>
<keyword evidence="3" id="KW-1185">Reference proteome</keyword>
<reference evidence="3" key="1">
    <citation type="journal article" date="2017" name="Nat. Ecol. Evol.">
        <title>Genome expansion and lineage-specific genetic innovations in the forest pathogenic fungi Armillaria.</title>
        <authorList>
            <person name="Sipos G."/>
            <person name="Prasanna A.N."/>
            <person name="Walter M.C."/>
            <person name="O'Connor E."/>
            <person name="Balint B."/>
            <person name="Krizsan K."/>
            <person name="Kiss B."/>
            <person name="Hess J."/>
            <person name="Varga T."/>
            <person name="Slot J."/>
            <person name="Riley R."/>
            <person name="Boka B."/>
            <person name="Rigling D."/>
            <person name="Barry K."/>
            <person name="Lee J."/>
            <person name="Mihaltcheva S."/>
            <person name="LaButti K."/>
            <person name="Lipzen A."/>
            <person name="Waldron R."/>
            <person name="Moloney N.M."/>
            <person name="Sperisen C."/>
            <person name="Kredics L."/>
            <person name="Vagvoelgyi C."/>
            <person name="Patrignani A."/>
            <person name="Fitzpatrick D."/>
            <person name="Nagy I."/>
            <person name="Doyle S."/>
            <person name="Anderson J.B."/>
            <person name="Grigoriev I.V."/>
            <person name="Gueldener U."/>
            <person name="Muensterkoetter M."/>
            <person name="Nagy L.G."/>
        </authorList>
    </citation>
    <scope>NUCLEOTIDE SEQUENCE [LARGE SCALE GENOMIC DNA]</scope>
    <source>
        <strain evidence="3">Ar21-2</strain>
    </source>
</reference>
<organism evidence="2 3">
    <name type="scientific">Armillaria gallica</name>
    <name type="common">Bulbous honey fungus</name>
    <name type="synonym">Armillaria bulbosa</name>
    <dbReference type="NCBI Taxonomy" id="47427"/>
    <lineage>
        <taxon>Eukaryota</taxon>
        <taxon>Fungi</taxon>
        <taxon>Dikarya</taxon>
        <taxon>Basidiomycota</taxon>
        <taxon>Agaricomycotina</taxon>
        <taxon>Agaricomycetes</taxon>
        <taxon>Agaricomycetidae</taxon>
        <taxon>Agaricales</taxon>
        <taxon>Marasmiineae</taxon>
        <taxon>Physalacriaceae</taxon>
        <taxon>Armillaria</taxon>
    </lineage>
</organism>
<dbReference type="InParanoid" id="A0A2H3DFR0"/>
<name>A0A2H3DFR0_ARMGA</name>